<keyword evidence="1" id="KW-0880">Kelch repeat</keyword>
<comment type="caution">
    <text evidence="4">The sequence shown here is derived from an EMBL/GenBank/DDBJ whole genome shotgun (WGS) entry which is preliminary data.</text>
</comment>
<dbReference type="Proteomes" id="UP001149090">
    <property type="component" value="Unassembled WGS sequence"/>
</dbReference>
<evidence type="ECO:0000256" key="2">
    <source>
        <dbReference type="ARBA" id="ARBA00022737"/>
    </source>
</evidence>
<protein>
    <recommendedName>
        <fullName evidence="3">BTB domain-containing protein</fullName>
    </recommendedName>
</protein>
<dbReference type="PANTHER" id="PTHR46093">
    <property type="entry name" value="ACYL-COA-BINDING DOMAIN-CONTAINING PROTEIN 5"/>
    <property type="match status" value="1"/>
</dbReference>
<evidence type="ECO:0000259" key="3">
    <source>
        <dbReference type="PROSITE" id="PS50097"/>
    </source>
</evidence>
<dbReference type="OMA" id="YLLYECC"/>
<dbReference type="OrthoDB" id="10251809at2759"/>
<dbReference type="InterPro" id="IPR015915">
    <property type="entry name" value="Kelch-typ_b-propeller"/>
</dbReference>
<reference evidence="4" key="1">
    <citation type="submission" date="2022-10" db="EMBL/GenBank/DDBJ databases">
        <title>Novel sulphate-reducing endosymbionts in the free-living metamonad Anaeramoeba.</title>
        <authorList>
            <person name="Jerlstrom-Hultqvist J."/>
            <person name="Cepicka I."/>
            <person name="Gallot-Lavallee L."/>
            <person name="Salas-Leiva D."/>
            <person name="Curtis B.A."/>
            <person name="Zahonova K."/>
            <person name="Pipaliya S."/>
            <person name="Dacks J."/>
            <person name="Roger A.J."/>
        </authorList>
    </citation>
    <scope>NUCLEOTIDE SEQUENCE</scope>
    <source>
        <strain evidence="4">BMAN</strain>
    </source>
</reference>
<dbReference type="PROSITE" id="PS50097">
    <property type="entry name" value="BTB"/>
    <property type="match status" value="1"/>
</dbReference>
<dbReference type="AlphaFoldDB" id="A0A9Q0LT84"/>
<name>A0A9Q0LT84_ANAIG</name>
<evidence type="ECO:0000256" key="1">
    <source>
        <dbReference type="ARBA" id="ARBA00022441"/>
    </source>
</evidence>
<dbReference type="InterPro" id="IPR000210">
    <property type="entry name" value="BTB/POZ_dom"/>
</dbReference>
<dbReference type="SUPFAM" id="SSF54695">
    <property type="entry name" value="POZ domain"/>
    <property type="match status" value="1"/>
</dbReference>
<dbReference type="Gene3D" id="2.120.10.80">
    <property type="entry name" value="Kelch-type beta propeller"/>
    <property type="match status" value="4"/>
</dbReference>
<evidence type="ECO:0000313" key="4">
    <source>
        <dbReference type="EMBL" id="KAJ5076850.1"/>
    </source>
</evidence>
<dbReference type="SUPFAM" id="SSF117281">
    <property type="entry name" value="Kelch motif"/>
    <property type="match status" value="3"/>
</dbReference>
<keyword evidence="5" id="KW-1185">Reference proteome</keyword>
<dbReference type="Pfam" id="PF00651">
    <property type="entry name" value="BTB"/>
    <property type="match status" value="1"/>
</dbReference>
<accession>A0A9Q0LT84</accession>
<keyword evidence="2" id="KW-0677">Repeat</keyword>
<feature type="domain" description="BTB" evidence="3">
    <location>
        <begin position="859"/>
        <end position="949"/>
    </location>
</feature>
<gene>
    <name evidence="4" type="ORF">M0811_00168</name>
</gene>
<evidence type="ECO:0000313" key="5">
    <source>
        <dbReference type="Proteomes" id="UP001149090"/>
    </source>
</evidence>
<dbReference type="Pfam" id="PF24681">
    <property type="entry name" value="Kelch_KLHDC2_KLHL20_DRC7"/>
    <property type="match status" value="2"/>
</dbReference>
<proteinExistence type="predicted"/>
<dbReference type="PANTHER" id="PTHR46093:SF18">
    <property type="entry name" value="FIBRONECTIN TYPE-III DOMAIN-CONTAINING PROTEIN"/>
    <property type="match status" value="1"/>
</dbReference>
<dbReference type="EMBL" id="JAPDFW010000059">
    <property type="protein sequence ID" value="KAJ5076850.1"/>
    <property type="molecule type" value="Genomic_DNA"/>
</dbReference>
<sequence>MNTNSRFPNWKNSYPFIRIQPYNSLNEIPKERAGHTSVIYQNKMYIYGGARFFEDSFNDFYSFDLYLKKWEIVNQIGDIPIGRRGHSAIVHLNRMWIFGGAISDEIYTNDFLSFSFETNTWEQVPYKGSILPRMLHKCFLINEKQLVIYGGIDLTGNFLFDLNIFDFESGILTELPPSPSQTDSLNSFLFDQKLFTFDQFFKTTFYFDFQNNQWKGPFNNKGIIPKGYFGNSLSVVDNFVIASCGCLHDFSSTSDIYLFNPKTFCWILISTPQILSPRYQHTSISYKHKTSNQTKVLIFGGCFDQTRCLNDLFELSLPIGDIPQERNSSSLVILEKNAYIFGGKYNSILFNDLFEYNIHQNQWKKIESVGDIPTPRFGASSVLDRNRNDHNNMIIFGGKETKEYSNSLYTLDLKNYQWKCLIQKSQIISPRIFAYSFIYLNEIYVVGGYNLEKDSNELSLFKFSTEMNEFIPIAIQFPEKTHFPIPFNKTPKVFDQGALYVIADELYIGNIDPKKKSLKMKKKSLRNANPPMINKQIQAAQRSRIKPNIGSVIQDSSFAVFVKESIVVFGGFSPNNLELPDEPIIIDVEKKVWKFLFNCNNQPKRISNYSCSNFDNSILYFGGNHSDNDSNSTNTVQILHLESPIQPIIQDFLSLYHNPVFSDFKINLETIDKKPMQLFFHSFIFKERCNFPEDFSSEKIINIIEKFNFEIVDFAMIFVYSSHFDTHKFNSFSFQMLVSLFQLSKQLNLDYISYRCEEKLTNYHLNINNCIDLVQLFDNEKSANSLNIAINFIHQHQEQLFSQMEKFEQLSQLHPHLITKIETGNQPITNSKAVLLQEEKPKIELIQHFQNIFHSSKSTDFTIIASSPIINNNDEKNNLQNENIDPNQNKHLIPVHKSILYSRSKFFHDLFLLNSAENLTVFEENNQISFEAIYHFFRYFYTESLDMNLNLQLLFEIQFLIEIYCPNDYYFKEKCSDFINTLLSNQFQKDQIFFK</sequence>
<dbReference type="InterPro" id="IPR011333">
    <property type="entry name" value="SKP1/BTB/POZ_sf"/>
</dbReference>
<organism evidence="4 5">
    <name type="scientific">Anaeramoeba ignava</name>
    <name type="common">Anaerobic marine amoeba</name>
    <dbReference type="NCBI Taxonomy" id="1746090"/>
    <lineage>
        <taxon>Eukaryota</taxon>
        <taxon>Metamonada</taxon>
        <taxon>Anaeramoebidae</taxon>
        <taxon>Anaeramoeba</taxon>
    </lineage>
</organism>
<dbReference type="Gene3D" id="3.30.710.10">
    <property type="entry name" value="Potassium Channel Kv1.1, Chain A"/>
    <property type="match status" value="2"/>
</dbReference>